<keyword evidence="2" id="KW-1185">Reference proteome</keyword>
<protein>
    <submittedName>
        <fullName evidence="1">Uncharacterized protein</fullName>
    </submittedName>
</protein>
<dbReference type="AlphaFoldDB" id="A0A0S4R0X9"/>
<reference evidence="2" key="1">
    <citation type="submission" date="2015-11" db="EMBL/GenBank/DDBJ databases">
        <authorList>
            <person name="Varghese N."/>
        </authorList>
    </citation>
    <scope>NUCLEOTIDE SEQUENCE [LARGE SCALE GENOMIC DNA]</scope>
    <source>
        <strain evidence="2">DSM 45899</strain>
    </source>
</reference>
<sequence>MQWACRTCDRWGYTATVAEAHAHHDELVAVAAGRGWWTTEQLARAAANRHFRYVSLWLGEVTTPNLARMRHRGQSETAIVDELLALSTAADGWDGEATWEEAWEMWAEVHRRGPAQAARPLPTSRSLAAVLVAKSRGWSVAEVAAHRAANARHRKSVRRWHTADQITMDIHRIASRGDSPAQQIADLFLLGTNLDGWAGEQHHEDAWEQFARRLPVRRTQ</sequence>
<evidence type="ECO:0000313" key="1">
    <source>
        <dbReference type="EMBL" id="CUU61006.1"/>
    </source>
</evidence>
<gene>
    <name evidence="1" type="ORF">Ga0074812_15231</name>
</gene>
<dbReference type="EMBL" id="FAOZ01000052">
    <property type="protein sequence ID" value="CUU61006.1"/>
    <property type="molecule type" value="Genomic_DNA"/>
</dbReference>
<proteinExistence type="predicted"/>
<name>A0A0S4R0X9_9ACTN</name>
<dbReference type="Proteomes" id="UP000198802">
    <property type="component" value="Unassembled WGS sequence"/>
</dbReference>
<accession>A0A0S4R0X9</accession>
<evidence type="ECO:0000313" key="2">
    <source>
        <dbReference type="Proteomes" id="UP000198802"/>
    </source>
</evidence>
<organism evidence="1 2">
    <name type="scientific">Parafrankia irregularis</name>
    <dbReference type="NCBI Taxonomy" id="795642"/>
    <lineage>
        <taxon>Bacteria</taxon>
        <taxon>Bacillati</taxon>
        <taxon>Actinomycetota</taxon>
        <taxon>Actinomycetes</taxon>
        <taxon>Frankiales</taxon>
        <taxon>Frankiaceae</taxon>
        <taxon>Parafrankia</taxon>
    </lineage>
</organism>